<reference evidence="10 11" key="1">
    <citation type="submission" date="2020-04" db="EMBL/GenBank/DDBJ databases">
        <title>Molecular characterization of pseudomonads from Agaricus bisporus reveal novel blotch 2 pathogens in Western Europe.</title>
        <authorList>
            <person name="Taparia T."/>
            <person name="Krijger M."/>
            <person name="Haynes E."/>
            <person name="Elpinstone J.G."/>
            <person name="Noble R."/>
            <person name="Van Der Wolf J."/>
        </authorList>
    </citation>
    <scope>NUCLEOTIDE SEQUENCE [LARGE SCALE GENOMIC DNA]</scope>
    <source>
        <strain evidence="10 11">H7001</strain>
    </source>
</reference>
<dbReference type="EMBL" id="JACAQB010000004">
    <property type="protein sequence ID" value="NWB95794.1"/>
    <property type="molecule type" value="Genomic_DNA"/>
</dbReference>
<accession>A0A7Y8C1Q7</accession>
<evidence type="ECO:0000259" key="9">
    <source>
        <dbReference type="Pfam" id="PF02108"/>
    </source>
</evidence>
<dbReference type="PANTHER" id="PTHR34982">
    <property type="entry name" value="YOP PROTEINS TRANSLOCATION PROTEIN L"/>
    <property type="match status" value="1"/>
</dbReference>
<evidence type="ECO:0000256" key="4">
    <source>
        <dbReference type="ARBA" id="ARBA00022448"/>
    </source>
</evidence>
<evidence type="ECO:0000256" key="3">
    <source>
        <dbReference type="ARBA" id="ARBA00016507"/>
    </source>
</evidence>
<evidence type="ECO:0000313" key="10">
    <source>
        <dbReference type="EMBL" id="NWB95794.1"/>
    </source>
</evidence>
<dbReference type="AlphaFoldDB" id="A0A7Y8C1Q7"/>
<dbReference type="Pfam" id="PF02108">
    <property type="entry name" value="FliH"/>
    <property type="match status" value="1"/>
</dbReference>
<name>A0A7Y8C1Q7_9PSED</name>
<comment type="function">
    <text evidence="1">Needed for flagellar regrowth and assembly.</text>
</comment>
<keyword evidence="5" id="KW-1005">Bacterial flagellum biogenesis</keyword>
<protein>
    <recommendedName>
        <fullName evidence="3">Flagellar assembly protein FliH</fullName>
    </recommendedName>
</protein>
<dbReference type="InterPro" id="IPR018035">
    <property type="entry name" value="Flagellar_FliH/T3SS_HrpE"/>
</dbReference>
<dbReference type="GO" id="GO:0015031">
    <property type="term" value="P:protein transport"/>
    <property type="evidence" value="ECO:0007669"/>
    <property type="project" value="UniProtKB-KW"/>
</dbReference>
<evidence type="ECO:0000256" key="2">
    <source>
        <dbReference type="ARBA" id="ARBA00006602"/>
    </source>
</evidence>
<keyword evidence="4" id="KW-0813">Transport</keyword>
<dbReference type="RefSeq" id="WP_177101094.1">
    <property type="nucleotide sequence ID" value="NZ_JACAQB010000004.1"/>
</dbReference>
<feature type="region of interest" description="Disordered" evidence="8">
    <location>
        <begin position="1"/>
        <end position="46"/>
    </location>
</feature>
<evidence type="ECO:0000256" key="1">
    <source>
        <dbReference type="ARBA" id="ARBA00003041"/>
    </source>
</evidence>
<evidence type="ECO:0000256" key="5">
    <source>
        <dbReference type="ARBA" id="ARBA00022795"/>
    </source>
</evidence>
<proteinExistence type="inferred from homology"/>
<keyword evidence="7" id="KW-1006">Bacterial flagellum protein export</keyword>
<evidence type="ECO:0000256" key="6">
    <source>
        <dbReference type="ARBA" id="ARBA00022927"/>
    </source>
</evidence>
<dbReference type="InterPro" id="IPR051472">
    <property type="entry name" value="T3SS_Stator/FliH"/>
</dbReference>
<dbReference type="GO" id="GO:0005829">
    <property type="term" value="C:cytosol"/>
    <property type="evidence" value="ECO:0007669"/>
    <property type="project" value="TreeGrafter"/>
</dbReference>
<comment type="caution">
    <text evidence="10">The sequence shown here is derived from an EMBL/GenBank/DDBJ whole genome shotgun (WGS) entry which is preliminary data.</text>
</comment>
<evidence type="ECO:0000256" key="7">
    <source>
        <dbReference type="ARBA" id="ARBA00023225"/>
    </source>
</evidence>
<evidence type="ECO:0000313" key="11">
    <source>
        <dbReference type="Proteomes" id="UP000539985"/>
    </source>
</evidence>
<dbReference type="Proteomes" id="UP000539985">
    <property type="component" value="Unassembled WGS sequence"/>
</dbReference>
<keyword evidence="6" id="KW-0653">Protein transport</keyword>
<dbReference type="PANTHER" id="PTHR34982:SF1">
    <property type="entry name" value="FLAGELLAR ASSEMBLY PROTEIN FLIH"/>
    <property type="match status" value="1"/>
</dbReference>
<gene>
    <name evidence="10" type="ORF">HX882_07840</name>
</gene>
<feature type="domain" description="Flagellar assembly protein FliH/Type III secretion system HrpE" evidence="9">
    <location>
        <begin position="111"/>
        <end position="230"/>
    </location>
</feature>
<dbReference type="GO" id="GO:0044781">
    <property type="term" value="P:bacterial-type flagellum organization"/>
    <property type="evidence" value="ECO:0007669"/>
    <property type="project" value="UniProtKB-KW"/>
</dbReference>
<feature type="compositionally biased region" description="Polar residues" evidence="8">
    <location>
        <begin position="8"/>
        <end position="21"/>
    </location>
</feature>
<organism evidence="10 11">
    <name type="scientific">Pseudomonas gingeri</name>
    <dbReference type="NCBI Taxonomy" id="117681"/>
    <lineage>
        <taxon>Bacteria</taxon>
        <taxon>Pseudomonadati</taxon>
        <taxon>Pseudomonadota</taxon>
        <taxon>Gammaproteobacteria</taxon>
        <taxon>Pseudomonadales</taxon>
        <taxon>Pseudomonadaceae</taxon>
        <taxon>Pseudomonas</taxon>
    </lineage>
</organism>
<comment type="similarity">
    <text evidence="2">Belongs to the FliH family.</text>
</comment>
<evidence type="ECO:0000256" key="8">
    <source>
        <dbReference type="SAM" id="MobiDB-lite"/>
    </source>
</evidence>
<sequence>MSALEPPLSSTVLRQPSQSQGARRLPGIDTRDQETAQVSQDRQRESMNALRATFASELAELEREARAKGLAQGRQDGVEQARAELAKALVQQEQQWLKKETTLREALDTQRLKLGEVVDALKQQRERLLSTLEPIVGRLALAVTTRLLGQQHNTRSLVADLARQAIEEYRLSGPLRIRVARVDYEALQRLAPDDALLASLQIDPEAAAGSCLIDFEGGQLDAGLDTQLEQARASLVPAAQGGDRVAGA</sequence>